<dbReference type="InterPro" id="IPR016187">
    <property type="entry name" value="CTDL_fold"/>
</dbReference>
<dbReference type="Proteomes" id="UP001610728">
    <property type="component" value="Unassembled WGS sequence"/>
</dbReference>
<dbReference type="GeneID" id="98118863"/>
<dbReference type="SUPFAM" id="SSF56436">
    <property type="entry name" value="C-type lectin-like"/>
    <property type="match status" value="1"/>
</dbReference>
<dbReference type="InterPro" id="IPR029063">
    <property type="entry name" value="SAM-dependent_MTases_sf"/>
</dbReference>
<dbReference type="NCBIfam" id="TIGR03439">
    <property type="entry name" value="methyl_EasF"/>
    <property type="match status" value="1"/>
</dbReference>
<evidence type="ECO:0000256" key="2">
    <source>
        <dbReference type="ARBA" id="ARBA00022679"/>
    </source>
</evidence>
<evidence type="ECO:0000313" key="11">
    <source>
        <dbReference type="Proteomes" id="UP001610728"/>
    </source>
</evidence>
<name>A0ABR4MFS5_9PEZI</name>
<dbReference type="InterPro" id="IPR019257">
    <property type="entry name" value="MeTrfase_dom"/>
</dbReference>
<keyword evidence="2" id="KW-0808">Transferase</keyword>
<evidence type="ECO:0000313" key="10">
    <source>
        <dbReference type="EMBL" id="KAL2887130.1"/>
    </source>
</evidence>
<proteinExistence type="predicted"/>
<keyword evidence="11" id="KW-1185">Reference proteome</keyword>
<evidence type="ECO:0000259" key="7">
    <source>
        <dbReference type="Pfam" id="PF03781"/>
    </source>
</evidence>
<dbReference type="EMBL" id="JABSNW010000005">
    <property type="protein sequence ID" value="KAL2887130.1"/>
    <property type="molecule type" value="Genomic_DNA"/>
</dbReference>
<dbReference type="InterPro" id="IPR024775">
    <property type="entry name" value="DinB-like"/>
</dbReference>
<comment type="pathway">
    <text evidence="6">Amino-acid biosynthesis; ergothioneine biosynthesis.</text>
</comment>
<dbReference type="InterPro" id="IPR042095">
    <property type="entry name" value="SUMF_sf"/>
</dbReference>
<accession>A0ABR4MFS5</accession>
<evidence type="ECO:0000259" key="8">
    <source>
        <dbReference type="Pfam" id="PF10017"/>
    </source>
</evidence>
<dbReference type="PANTHER" id="PTHR43397">
    <property type="entry name" value="ERGOTHIONEINE BIOSYNTHESIS PROTEIN 1"/>
    <property type="match status" value="1"/>
</dbReference>
<dbReference type="Gene3D" id="3.90.1580.10">
    <property type="entry name" value="paralog of FGE (formylglycine-generating enzyme)"/>
    <property type="match status" value="1"/>
</dbReference>
<comment type="caution">
    <text evidence="10">The sequence shown here is derived from an EMBL/GenBank/DDBJ whole genome shotgun (WGS) entry which is preliminary data.</text>
</comment>
<feature type="domain" description="DinB-like" evidence="9">
    <location>
        <begin position="419"/>
        <end position="557"/>
    </location>
</feature>
<gene>
    <name evidence="10" type="ORF">HOO65_050251</name>
</gene>
<protein>
    <submittedName>
        <fullName evidence="10">Ergothioneine biosynthesis protein 1</fullName>
    </submittedName>
</protein>
<keyword evidence="5" id="KW-0408">Iron</keyword>
<feature type="domain" description="Histidine-specific methyltransferase SAM-dependent" evidence="8">
    <location>
        <begin position="93"/>
        <end position="395"/>
    </location>
</feature>
<feature type="domain" description="Sulfatase-modifying factor enzyme-like" evidence="7">
    <location>
        <begin position="617"/>
        <end position="886"/>
    </location>
</feature>
<dbReference type="InterPro" id="IPR051128">
    <property type="entry name" value="EgtD_Methyltrsf_superfamily"/>
</dbReference>
<dbReference type="Gene3D" id="3.40.50.150">
    <property type="entry name" value="Vaccinia Virus protein VP39"/>
    <property type="match status" value="1"/>
</dbReference>
<evidence type="ECO:0000256" key="3">
    <source>
        <dbReference type="ARBA" id="ARBA00022691"/>
    </source>
</evidence>
<dbReference type="Pfam" id="PF03781">
    <property type="entry name" value="FGE-sulfatase"/>
    <property type="match status" value="1"/>
</dbReference>
<evidence type="ECO:0000256" key="4">
    <source>
        <dbReference type="ARBA" id="ARBA00023002"/>
    </source>
</evidence>
<evidence type="ECO:0000256" key="1">
    <source>
        <dbReference type="ARBA" id="ARBA00022603"/>
    </source>
</evidence>
<dbReference type="PANTHER" id="PTHR43397:SF1">
    <property type="entry name" value="ERGOTHIONEINE BIOSYNTHESIS PROTEIN 1"/>
    <property type="match status" value="1"/>
</dbReference>
<evidence type="ECO:0000259" key="9">
    <source>
        <dbReference type="Pfam" id="PF12867"/>
    </source>
</evidence>
<dbReference type="RefSeq" id="XP_070858310.1">
    <property type="nucleotide sequence ID" value="XM_071003122.1"/>
</dbReference>
<dbReference type="InterPro" id="IPR017805">
    <property type="entry name" value="SAM_MeTrfase_EasF-type_put"/>
</dbReference>
<sequence length="888" mass="100524">MTPSLPILPEIHNYLPRFPVLVPVSISVPVFVSVQVLPMPSVIAHPAVVPWTERTALAKSGRAEATSVSAPSAAYPKRIKDIRQSLVETNLRDEIIENFKPETGKLQLPTTILYDERGLRIYEEITYLEEYYPMGHEIDLLKCHSAEIAAKTPGGSMMIELGSGNLRKTRLLLEAFEAIKKPVDYCALDLSHPELERTINQLPEFTYVTVCGLWGTYDDCLEWLKTPSLAAREKTVLHMGSSIGNFSRSDAVSFLRNFCNILRPGDRMLIGIDACNNPNKVYHAYNDSKGVTHKFILNGLRNANHILGQEVFNEDDWRVIGEYVHDHDGGRHQALYSPKREVTVLGTTIFPHNRIFVEQSLKYSPKQTQMLWSTAGFQQTDCWMKGDEYGLHMLERPSVPFSPLASIYASSFTPTISNWEALWKVWDNITTKMLSETQLLEKPIKLRNACIFYLGHIPTFLDIQLTKTTGTPATSPASYKDIFERGIDPDVDNPEICHAHSNTPDEWPHPADIRDYQRRVRTRLRSFYDEKGDCKMPRDVARAVWASFEHEVMHIETFLFMLLQSDKTLPPPGTIQPDFATMARESYAMRVENEWHSVPEQRITIGIDDPESGVENVAFGWDNEKPQRITHVGAFQAKGRPITNDEYARYMYANGIREIPVSWSQNPSSVVVGPQAISNTDSIPASFTTGKFVKTFYGPVPLEYALDWPVSASYDELAGCAEWLGGRIPTFAETRSIYAHVDKMKRRNKEKPLNLIDVCSSSGSSSLDTTDDDFSVQDSAFIDLDGTNTGFRNWHPVSVTAFGNKLAGQSEMGGVWEWTSTPLRKYTGFEPMELYPEFTADFFDGKHNIVLGGSWAVHPRIAGRKSFINWYQRNYKHAWIGARIVRDI</sequence>
<keyword evidence="4" id="KW-0560">Oxidoreductase</keyword>
<dbReference type="Pfam" id="PF12867">
    <property type="entry name" value="DinB_2"/>
    <property type="match status" value="1"/>
</dbReference>
<dbReference type="InterPro" id="IPR005532">
    <property type="entry name" value="SUMF_dom"/>
</dbReference>
<organism evidence="10 11">
    <name type="scientific">Ceratocystis lukuohia</name>
    <dbReference type="NCBI Taxonomy" id="2019550"/>
    <lineage>
        <taxon>Eukaryota</taxon>
        <taxon>Fungi</taxon>
        <taxon>Dikarya</taxon>
        <taxon>Ascomycota</taxon>
        <taxon>Pezizomycotina</taxon>
        <taxon>Sordariomycetes</taxon>
        <taxon>Hypocreomycetidae</taxon>
        <taxon>Microascales</taxon>
        <taxon>Ceratocystidaceae</taxon>
        <taxon>Ceratocystis</taxon>
    </lineage>
</organism>
<evidence type="ECO:0000256" key="6">
    <source>
        <dbReference type="ARBA" id="ARBA00037882"/>
    </source>
</evidence>
<evidence type="ECO:0000256" key="5">
    <source>
        <dbReference type="ARBA" id="ARBA00023004"/>
    </source>
</evidence>
<reference evidence="10 11" key="1">
    <citation type="submission" date="2020-05" db="EMBL/GenBank/DDBJ databases">
        <title>Ceratocystis lukuohia genome.</title>
        <authorList>
            <person name="Harrington T.C."/>
            <person name="Kim K."/>
            <person name="Mayers C.G."/>
        </authorList>
    </citation>
    <scope>NUCLEOTIDE SEQUENCE [LARGE SCALE GENOMIC DNA]</scope>
    <source>
        <strain evidence="10 11">C4212</strain>
    </source>
</reference>
<keyword evidence="1" id="KW-0489">Methyltransferase</keyword>
<keyword evidence="3" id="KW-0949">S-adenosyl-L-methionine</keyword>
<dbReference type="Pfam" id="PF10017">
    <property type="entry name" value="Methyltransf_33"/>
    <property type="match status" value="1"/>
</dbReference>